<dbReference type="GO" id="GO:0061669">
    <property type="term" value="P:spontaneous neurotransmitter secretion"/>
    <property type="evidence" value="ECO:0007669"/>
    <property type="project" value="TreeGrafter"/>
</dbReference>
<dbReference type="GO" id="GO:0006887">
    <property type="term" value="P:exocytosis"/>
    <property type="evidence" value="ECO:0007669"/>
    <property type="project" value="TreeGrafter"/>
</dbReference>
<dbReference type="AlphaFoldDB" id="A0A8T2NUU5"/>
<evidence type="ECO:0000256" key="1">
    <source>
        <dbReference type="ARBA" id="ARBA00022723"/>
    </source>
</evidence>
<protein>
    <recommendedName>
        <fullName evidence="3">C2 domain-containing protein</fullName>
    </recommendedName>
</protein>
<accession>A0A8T2NUU5</accession>
<name>A0A8T2NUU5_9TELE</name>
<feature type="domain" description="C2" evidence="3">
    <location>
        <begin position="105"/>
        <end position="152"/>
    </location>
</feature>
<evidence type="ECO:0000259" key="3">
    <source>
        <dbReference type="Pfam" id="PF00168"/>
    </source>
</evidence>
<dbReference type="GO" id="GO:0017158">
    <property type="term" value="P:regulation of calcium ion-dependent exocytosis"/>
    <property type="evidence" value="ECO:0007669"/>
    <property type="project" value="TreeGrafter"/>
</dbReference>
<dbReference type="SUPFAM" id="SSF49562">
    <property type="entry name" value="C2 domain (Calcium/lipid-binding domain, CaLB)"/>
    <property type="match status" value="1"/>
</dbReference>
<dbReference type="GO" id="GO:0046872">
    <property type="term" value="F:metal ion binding"/>
    <property type="evidence" value="ECO:0007669"/>
    <property type="project" value="UniProtKB-KW"/>
</dbReference>
<keyword evidence="1" id="KW-0479">Metal-binding</keyword>
<gene>
    <name evidence="4" type="ORF">JZ751_015097</name>
</gene>
<feature type="compositionally biased region" description="Basic and acidic residues" evidence="2">
    <location>
        <begin position="35"/>
        <end position="57"/>
    </location>
</feature>
<dbReference type="Gene3D" id="2.60.40.150">
    <property type="entry name" value="C2 domain"/>
    <property type="match status" value="1"/>
</dbReference>
<keyword evidence="5" id="KW-1185">Reference proteome</keyword>
<reference evidence="4" key="1">
    <citation type="thesis" date="2021" institute="BYU ScholarsArchive" country="Provo, UT, USA">
        <title>Applications of and Algorithms for Genome Assembly and Genomic Analyses with an Emphasis on Marine Teleosts.</title>
        <authorList>
            <person name="Pickett B.D."/>
        </authorList>
    </citation>
    <scope>NUCLEOTIDE SEQUENCE</scope>
    <source>
        <strain evidence="4">HI-2016</strain>
    </source>
</reference>
<organism evidence="4 5">
    <name type="scientific">Albula glossodonta</name>
    <name type="common">roundjaw bonefish</name>
    <dbReference type="NCBI Taxonomy" id="121402"/>
    <lineage>
        <taxon>Eukaryota</taxon>
        <taxon>Metazoa</taxon>
        <taxon>Chordata</taxon>
        <taxon>Craniata</taxon>
        <taxon>Vertebrata</taxon>
        <taxon>Euteleostomi</taxon>
        <taxon>Actinopterygii</taxon>
        <taxon>Neopterygii</taxon>
        <taxon>Teleostei</taxon>
        <taxon>Albuliformes</taxon>
        <taxon>Albulidae</taxon>
        <taxon>Albula</taxon>
    </lineage>
</organism>
<dbReference type="PANTHER" id="PTHR45729:SF1">
    <property type="entry name" value="DOUBLE C2-LIKE DOMAIN-CONTAINING PROTEIN ALPHA"/>
    <property type="match status" value="1"/>
</dbReference>
<evidence type="ECO:0000313" key="5">
    <source>
        <dbReference type="Proteomes" id="UP000824540"/>
    </source>
</evidence>
<dbReference type="InterPro" id="IPR035892">
    <property type="entry name" value="C2_domain_sf"/>
</dbReference>
<dbReference type="Pfam" id="PF00168">
    <property type="entry name" value="C2"/>
    <property type="match status" value="1"/>
</dbReference>
<dbReference type="OrthoDB" id="270970at2759"/>
<sequence>MRSHCRWVSGTERSAARAKVRERDRNRGTGGDGAFPRRTEKRREERNESSVEGEAKRGGLKKLKMKKPCLRRGGFRETREKVESTGHMDGRWTTDKTVPLTEFFYEISLSELSSKTLEVTVWDYDLGRSNDFIGGVSLSCHSQGSALRHWVDCLNNIGKRVERWHTLTNELPRSTYHD</sequence>
<dbReference type="InterPro" id="IPR000008">
    <property type="entry name" value="C2_dom"/>
</dbReference>
<evidence type="ECO:0000256" key="2">
    <source>
        <dbReference type="SAM" id="MobiDB-lite"/>
    </source>
</evidence>
<comment type="caution">
    <text evidence="4">The sequence shown here is derived from an EMBL/GenBank/DDBJ whole genome shotgun (WGS) entry which is preliminary data.</text>
</comment>
<dbReference type="Proteomes" id="UP000824540">
    <property type="component" value="Unassembled WGS sequence"/>
</dbReference>
<proteinExistence type="predicted"/>
<dbReference type="GO" id="GO:0098850">
    <property type="term" value="C:extrinsic component of synaptic vesicle membrane"/>
    <property type="evidence" value="ECO:0007669"/>
    <property type="project" value="TreeGrafter"/>
</dbReference>
<evidence type="ECO:0000313" key="4">
    <source>
        <dbReference type="EMBL" id="KAG9342881.1"/>
    </source>
</evidence>
<dbReference type="PANTHER" id="PTHR45729">
    <property type="entry name" value="RABPHILIN, ISOFORM A"/>
    <property type="match status" value="1"/>
</dbReference>
<feature type="region of interest" description="Disordered" evidence="2">
    <location>
        <begin position="1"/>
        <end position="58"/>
    </location>
</feature>
<dbReference type="EMBL" id="JAFBMS010000025">
    <property type="protein sequence ID" value="KAG9342881.1"/>
    <property type="molecule type" value="Genomic_DNA"/>
</dbReference>
<dbReference type="InterPro" id="IPR043566">
    <property type="entry name" value="Rabphilin/DOC2/Noc2"/>
</dbReference>